<dbReference type="KEGG" id="pmrn:116955514"/>
<evidence type="ECO:0000259" key="13">
    <source>
        <dbReference type="PROSITE" id="PS50262"/>
    </source>
</evidence>
<feature type="region of interest" description="Disordered" evidence="11">
    <location>
        <begin position="222"/>
        <end position="329"/>
    </location>
</feature>
<keyword evidence="8 10" id="KW-0675">Receptor</keyword>
<feature type="compositionally biased region" description="Polar residues" evidence="11">
    <location>
        <begin position="629"/>
        <end position="648"/>
    </location>
</feature>
<feature type="compositionally biased region" description="Low complexity" evidence="11">
    <location>
        <begin position="299"/>
        <end position="316"/>
    </location>
</feature>
<reference evidence="15" key="1">
    <citation type="submission" date="2025-08" db="UniProtKB">
        <authorList>
            <consortium name="RefSeq"/>
        </authorList>
    </citation>
    <scope>IDENTIFICATION</scope>
    <source>
        <tissue evidence="15">Sperm</tissue>
    </source>
</reference>
<feature type="domain" description="G-protein coupled receptors family 1 profile" evidence="13">
    <location>
        <begin position="53"/>
        <end position="760"/>
    </location>
</feature>
<feature type="transmembrane region" description="Helical" evidence="12">
    <location>
        <begin position="110"/>
        <end position="132"/>
    </location>
</feature>
<feature type="compositionally biased region" description="Basic and acidic residues" evidence="11">
    <location>
        <begin position="521"/>
        <end position="534"/>
    </location>
</feature>
<dbReference type="RefSeq" id="XP_032832537.1">
    <property type="nucleotide sequence ID" value="XM_032976646.1"/>
</dbReference>
<feature type="compositionally biased region" description="Polar residues" evidence="11">
    <location>
        <begin position="559"/>
        <end position="586"/>
    </location>
</feature>
<evidence type="ECO:0000256" key="12">
    <source>
        <dbReference type="SAM" id="Phobius"/>
    </source>
</evidence>
<comment type="subcellular location">
    <subcellularLocation>
        <location evidence="1">Cell membrane</location>
        <topology evidence="1">Multi-pass membrane protein</topology>
    </subcellularLocation>
</comment>
<dbReference type="SUPFAM" id="SSF81321">
    <property type="entry name" value="Family A G protein-coupled receptor-like"/>
    <property type="match status" value="2"/>
</dbReference>
<feature type="transmembrane region" description="Helical" evidence="12">
    <location>
        <begin position="340"/>
        <end position="365"/>
    </location>
</feature>
<evidence type="ECO:0000256" key="7">
    <source>
        <dbReference type="ARBA" id="ARBA00023157"/>
    </source>
</evidence>
<keyword evidence="2" id="KW-1003">Cell membrane</keyword>
<evidence type="ECO:0000256" key="4">
    <source>
        <dbReference type="ARBA" id="ARBA00022989"/>
    </source>
</evidence>
<keyword evidence="5 10" id="KW-0297">G-protein coupled receptor</keyword>
<keyword evidence="14" id="KW-1185">Reference proteome</keyword>
<dbReference type="InterPro" id="IPR017452">
    <property type="entry name" value="GPCR_Rhodpsn_7TM"/>
</dbReference>
<evidence type="ECO:0000256" key="1">
    <source>
        <dbReference type="ARBA" id="ARBA00004651"/>
    </source>
</evidence>
<evidence type="ECO:0000256" key="3">
    <source>
        <dbReference type="ARBA" id="ARBA00022692"/>
    </source>
</evidence>
<evidence type="ECO:0000313" key="15">
    <source>
        <dbReference type="RefSeq" id="XP_032832537.1"/>
    </source>
</evidence>
<dbReference type="AlphaFoldDB" id="A0AAJ7XFR3"/>
<keyword evidence="7" id="KW-1015">Disulfide bond</keyword>
<evidence type="ECO:0000256" key="2">
    <source>
        <dbReference type="ARBA" id="ARBA00022475"/>
    </source>
</evidence>
<dbReference type="GO" id="GO:0005886">
    <property type="term" value="C:plasma membrane"/>
    <property type="evidence" value="ECO:0007669"/>
    <property type="project" value="UniProtKB-SubCell"/>
</dbReference>
<organism evidence="14 15">
    <name type="scientific">Petromyzon marinus</name>
    <name type="common">Sea lamprey</name>
    <dbReference type="NCBI Taxonomy" id="7757"/>
    <lineage>
        <taxon>Eukaryota</taxon>
        <taxon>Metazoa</taxon>
        <taxon>Chordata</taxon>
        <taxon>Craniata</taxon>
        <taxon>Vertebrata</taxon>
        <taxon>Cyclostomata</taxon>
        <taxon>Hyperoartia</taxon>
        <taxon>Petromyzontiformes</taxon>
        <taxon>Petromyzontidae</taxon>
        <taxon>Petromyzon</taxon>
    </lineage>
</organism>
<keyword evidence="4 12" id="KW-1133">Transmembrane helix</keyword>
<dbReference type="PANTHER" id="PTHR24248:SF199">
    <property type="entry name" value="IP13425P-RELATED"/>
    <property type="match status" value="1"/>
</dbReference>
<feature type="compositionally biased region" description="Low complexity" evidence="11">
    <location>
        <begin position="16"/>
        <end position="27"/>
    </location>
</feature>
<feature type="region of interest" description="Disordered" evidence="11">
    <location>
        <begin position="404"/>
        <end position="457"/>
    </location>
</feature>
<gene>
    <name evidence="15" type="primary">LOC116955514</name>
</gene>
<dbReference type="PROSITE" id="PS50262">
    <property type="entry name" value="G_PROTEIN_RECEP_F1_2"/>
    <property type="match status" value="1"/>
</dbReference>
<protein>
    <submittedName>
        <fullName evidence="15">Alpha-2B adrenergic receptor-like</fullName>
    </submittedName>
</protein>
<name>A0AAJ7XFR3_PETMA</name>
<evidence type="ECO:0000313" key="14">
    <source>
        <dbReference type="Proteomes" id="UP001318040"/>
    </source>
</evidence>
<dbReference type="InterPro" id="IPR000276">
    <property type="entry name" value="GPCR_Rhodpsn"/>
</dbReference>
<evidence type="ECO:0000256" key="11">
    <source>
        <dbReference type="SAM" id="MobiDB-lite"/>
    </source>
</evidence>
<evidence type="ECO:0000256" key="5">
    <source>
        <dbReference type="ARBA" id="ARBA00023040"/>
    </source>
</evidence>
<feature type="compositionally biased region" description="Acidic residues" evidence="11">
    <location>
        <begin position="433"/>
        <end position="444"/>
    </location>
</feature>
<dbReference type="GO" id="GO:0071880">
    <property type="term" value="P:adenylate cyclase-activating adrenergic receptor signaling pathway"/>
    <property type="evidence" value="ECO:0007669"/>
    <property type="project" value="TreeGrafter"/>
</dbReference>
<dbReference type="PROSITE" id="PS00237">
    <property type="entry name" value="G_PROTEIN_RECEP_F1_1"/>
    <property type="match status" value="1"/>
</dbReference>
<feature type="transmembrane region" description="Helical" evidence="12">
    <location>
        <begin position="41"/>
        <end position="64"/>
    </location>
</feature>
<dbReference type="Proteomes" id="UP001318040">
    <property type="component" value="Chromosome 60"/>
</dbReference>
<dbReference type="PANTHER" id="PTHR24248">
    <property type="entry name" value="ADRENERGIC RECEPTOR-RELATED G-PROTEIN COUPLED RECEPTOR"/>
    <property type="match status" value="1"/>
</dbReference>
<evidence type="ECO:0000256" key="6">
    <source>
        <dbReference type="ARBA" id="ARBA00023136"/>
    </source>
</evidence>
<dbReference type="GO" id="GO:0004993">
    <property type="term" value="F:G protein-coupled serotonin receptor activity"/>
    <property type="evidence" value="ECO:0007669"/>
    <property type="project" value="UniProtKB-ARBA"/>
</dbReference>
<feature type="region of interest" description="Disordered" evidence="11">
    <location>
        <begin position="513"/>
        <end position="666"/>
    </location>
</feature>
<dbReference type="GO" id="GO:0043410">
    <property type="term" value="P:positive regulation of MAPK cascade"/>
    <property type="evidence" value="ECO:0007669"/>
    <property type="project" value="TreeGrafter"/>
</dbReference>
<keyword evidence="6 12" id="KW-0472">Membrane</keyword>
<feature type="region of interest" description="Disordered" evidence="11">
    <location>
        <begin position="1"/>
        <end position="27"/>
    </location>
</feature>
<comment type="similarity">
    <text evidence="10">Belongs to the G-protein coupled receptor 1 family.</text>
</comment>
<proteinExistence type="inferred from homology"/>
<feature type="compositionally biased region" description="Gly residues" evidence="11">
    <location>
        <begin position="258"/>
        <end position="271"/>
    </location>
</feature>
<keyword evidence="3 10" id="KW-0812">Transmembrane</keyword>
<accession>A0AAJ7XFR3</accession>
<dbReference type="Pfam" id="PF00001">
    <property type="entry name" value="7tm_1"/>
    <property type="match status" value="2"/>
</dbReference>
<evidence type="ECO:0000256" key="10">
    <source>
        <dbReference type="RuleBase" id="RU000688"/>
    </source>
</evidence>
<dbReference type="PRINTS" id="PR00237">
    <property type="entry name" value="GPCRRHODOPSN"/>
</dbReference>
<evidence type="ECO:0000256" key="8">
    <source>
        <dbReference type="ARBA" id="ARBA00023170"/>
    </source>
</evidence>
<keyword evidence="9 10" id="KW-0807">Transducer</keyword>
<feature type="transmembrane region" description="Helical" evidence="12">
    <location>
        <begin position="71"/>
        <end position="90"/>
    </location>
</feature>
<evidence type="ECO:0000256" key="9">
    <source>
        <dbReference type="ARBA" id="ARBA00023224"/>
    </source>
</evidence>
<feature type="compositionally biased region" description="Basic residues" evidence="11">
    <location>
        <begin position="420"/>
        <end position="429"/>
    </location>
</feature>
<feature type="compositionally biased region" description="Gly residues" evidence="11">
    <location>
        <begin position="241"/>
        <end position="250"/>
    </location>
</feature>
<sequence>MSEGVSPQRLRTMNTSSSSSPWSDTPPASITSAAHTATVSLVLASIALTTALANGLVIAAVAATPKLRHPANYLICSLAVADLLVALLVMPPGAAAAATGSWPLGPAACAVWTSADVTCCTASILSLCAIALDRYCAIARAVRYAPRRTPRRAAAMIAAVWVTSILVSMPLALATVGTAGGGGGGGGDAQPGGAQTDAAAAAAEAAWTGAVRAHGRVEGHAKLARHGAPTAPTDDAQESGGTLGSDGGGDAPRVQITRGGGGDGGVGGGVGAQTERRSAVPPDPVSTQSDTRAGGQADTPPAHHTTTATTAATTATRAPQPGAERDATARRRCAARHAHVLYAVVCTVGAFYAPMALLLVLYCGIYRAARSHFRRGLRGSRVLCGAAPNGGVVATGVSLAGVGAGVPRQGEAQGQDGHGRGRGQGRHQRLQGDEDDNEDDEEDDCRGGGGGDERARCEEMERVVAPAAGGQMEEGVVKRDEAASVAVDSQVPVAGIRVPETQCQVAQTAVQGPWMGSPLHRSQEARRSESDSDCRAPVALPRPQVSPPGSQDPRAGPQAFNSDAPSPRRGSQASKHGFQIRQTQPRLSEAAATVNSAPPLVATERPSLPSQRAQPGGPQGPETHLLRASQASPRNPQSKSHAPHNTQPAQPPVNSAREAAAAASTRPHHCRSLSASLWAPQAARGGGTTRPRLRRISESRERRAAKTLGLILGAFTLCWLPFFVRELVVNVCEACAPPEALSELISWLGYANSLVNPLIYTTLNEDFRAAFKRMVGGGRGRWPGSPGSRRGVL</sequence>
<feature type="transmembrane region" description="Helical" evidence="12">
    <location>
        <begin position="153"/>
        <end position="173"/>
    </location>
</feature>
<dbReference type="Gene3D" id="1.20.1070.10">
    <property type="entry name" value="Rhodopsin 7-helix transmembrane proteins"/>
    <property type="match status" value="2"/>
</dbReference>